<feature type="domain" description="FAD-binding FR-type" evidence="10">
    <location>
        <begin position="4"/>
        <end position="109"/>
    </location>
</feature>
<sequence length="321" mass="35948">MSGGREIPVRVTKVTPVAERIKRFRFERLDGKPLPYFSGGAHVIVSMNDFGHIRRNAYSLMSPPHDCAAYEISVLHVEGSRGGSTFMHERVKEGDEMNVSYPVNLFQPDWRARKHLLIAGGIGITPFMAMMEQFTREGANFELHYAMRTRDRGAYWKELVERYGSQRIKIYCDAEGMTMPLDRLLDSQLLGTHLYVCGPSGMIDGVLRAGMEAGWPEQNLHSERFLSSLPGKPFTVELVRSGKTVRVGHHESMLEAIEAAGVDASFLCRGGACGQCETEVVNCDGKLLHHDVYLNDEEKAAGRKVMICVSRFEGKTLHLDL</sequence>
<protein>
    <submittedName>
        <fullName evidence="11">Ferredoxin-NADP reductase</fullName>
    </submittedName>
</protein>
<dbReference type="RefSeq" id="WP_132551836.1">
    <property type="nucleotide sequence ID" value="NZ_SMBK01000005.1"/>
</dbReference>
<dbReference type="GO" id="GO:0016491">
    <property type="term" value="F:oxidoreductase activity"/>
    <property type="evidence" value="ECO:0007669"/>
    <property type="project" value="UniProtKB-KW"/>
</dbReference>
<evidence type="ECO:0000256" key="2">
    <source>
        <dbReference type="ARBA" id="ARBA00022630"/>
    </source>
</evidence>
<dbReference type="InterPro" id="IPR050415">
    <property type="entry name" value="MRET"/>
</dbReference>
<dbReference type="CDD" id="cd06185">
    <property type="entry name" value="PDR_like"/>
    <property type="match status" value="1"/>
</dbReference>
<dbReference type="GO" id="GO:0046872">
    <property type="term" value="F:metal ion binding"/>
    <property type="evidence" value="ECO:0007669"/>
    <property type="project" value="UniProtKB-KW"/>
</dbReference>
<keyword evidence="4" id="KW-0001">2Fe-2S</keyword>
<dbReference type="PANTHER" id="PTHR47354:SF1">
    <property type="entry name" value="CARNITINE MONOOXYGENASE REDUCTASE SUBUNIT"/>
    <property type="match status" value="1"/>
</dbReference>
<evidence type="ECO:0000259" key="10">
    <source>
        <dbReference type="PROSITE" id="PS51384"/>
    </source>
</evidence>
<dbReference type="InterPro" id="IPR017938">
    <property type="entry name" value="Riboflavin_synthase-like_b-brl"/>
</dbReference>
<dbReference type="InterPro" id="IPR001041">
    <property type="entry name" value="2Fe-2S_ferredoxin-type"/>
</dbReference>
<dbReference type="Gene3D" id="3.10.20.30">
    <property type="match status" value="1"/>
</dbReference>
<name>A0A4V2VEV6_9HYPH</name>
<dbReference type="GO" id="GO:0051537">
    <property type="term" value="F:2 iron, 2 sulfur cluster binding"/>
    <property type="evidence" value="ECO:0007669"/>
    <property type="project" value="UniProtKB-KW"/>
</dbReference>
<evidence type="ECO:0000313" key="11">
    <source>
        <dbReference type="EMBL" id="TCU38055.1"/>
    </source>
</evidence>
<dbReference type="InterPro" id="IPR006058">
    <property type="entry name" value="2Fe2S_fd_BS"/>
</dbReference>
<proteinExistence type="predicted"/>
<dbReference type="PROSITE" id="PS51085">
    <property type="entry name" value="2FE2S_FER_2"/>
    <property type="match status" value="1"/>
</dbReference>
<dbReference type="SUPFAM" id="SSF54292">
    <property type="entry name" value="2Fe-2S ferredoxin-like"/>
    <property type="match status" value="1"/>
</dbReference>
<dbReference type="Pfam" id="PF00111">
    <property type="entry name" value="Fer2"/>
    <property type="match status" value="1"/>
</dbReference>
<keyword evidence="5" id="KW-0479">Metal-binding</keyword>
<feature type="domain" description="2Fe-2S ferredoxin-type" evidence="9">
    <location>
        <begin position="234"/>
        <end position="321"/>
    </location>
</feature>
<keyword evidence="8" id="KW-0411">Iron-sulfur</keyword>
<reference evidence="11 12" key="1">
    <citation type="submission" date="2019-03" db="EMBL/GenBank/DDBJ databases">
        <title>Genomic Encyclopedia of Type Strains, Phase IV (KMG-V): Genome sequencing to study the core and pangenomes of soil and plant-associated prokaryotes.</title>
        <authorList>
            <person name="Whitman W."/>
        </authorList>
    </citation>
    <scope>NUCLEOTIDE SEQUENCE [LARGE SCALE GENOMIC DNA]</scope>
    <source>
        <strain evidence="11 12">IE4868</strain>
    </source>
</reference>
<dbReference type="Gene3D" id="2.40.30.10">
    <property type="entry name" value="Translation factors"/>
    <property type="match status" value="1"/>
</dbReference>
<keyword evidence="7" id="KW-0408">Iron</keyword>
<evidence type="ECO:0000313" key="12">
    <source>
        <dbReference type="Proteomes" id="UP000295507"/>
    </source>
</evidence>
<organism evidence="11 12">
    <name type="scientific">Rhizobium azibense</name>
    <dbReference type="NCBI Taxonomy" id="1136135"/>
    <lineage>
        <taxon>Bacteria</taxon>
        <taxon>Pseudomonadati</taxon>
        <taxon>Pseudomonadota</taxon>
        <taxon>Alphaproteobacteria</taxon>
        <taxon>Hyphomicrobiales</taxon>
        <taxon>Rhizobiaceae</taxon>
        <taxon>Rhizobium/Agrobacterium group</taxon>
        <taxon>Rhizobium</taxon>
    </lineage>
</organism>
<dbReference type="InterPro" id="IPR054582">
    <property type="entry name" value="DmmA-like_N"/>
</dbReference>
<dbReference type="Pfam" id="PF22290">
    <property type="entry name" value="DmmA-like_N"/>
    <property type="match status" value="1"/>
</dbReference>
<accession>A0A4V2VEV6</accession>
<evidence type="ECO:0000256" key="8">
    <source>
        <dbReference type="ARBA" id="ARBA00023014"/>
    </source>
</evidence>
<dbReference type="PROSITE" id="PS00197">
    <property type="entry name" value="2FE2S_FER_1"/>
    <property type="match status" value="1"/>
</dbReference>
<evidence type="ECO:0000256" key="7">
    <source>
        <dbReference type="ARBA" id="ARBA00023004"/>
    </source>
</evidence>
<dbReference type="InterPro" id="IPR039261">
    <property type="entry name" value="FNR_nucleotide-bd"/>
</dbReference>
<dbReference type="PRINTS" id="PR00409">
    <property type="entry name" value="PHDIOXRDTASE"/>
</dbReference>
<dbReference type="SUPFAM" id="SSF52343">
    <property type="entry name" value="Ferredoxin reductase-like, C-terminal NADP-linked domain"/>
    <property type="match status" value="1"/>
</dbReference>
<evidence type="ECO:0000259" key="9">
    <source>
        <dbReference type="PROSITE" id="PS51085"/>
    </source>
</evidence>
<keyword evidence="6" id="KW-0560">Oxidoreductase</keyword>
<dbReference type="Gene3D" id="3.40.50.80">
    <property type="entry name" value="Nucleotide-binding domain of ferredoxin-NADP reductase (FNR) module"/>
    <property type="match status" value="1"/>
</dbReference>
<evidence type="ECO:0000256" key="1">
    <source>
        <dbReference type="ARBA" id="ARBA00001917"/>
    </source>
</evidence>
<evidence type="ECO:0000256" key="6">
    <source>
        <dbReference type="ARBA" id="ARBA00023002"/>
    </source>
</evidence>
<comment type="cofactor">
    <cofactor evidence="1">
        <name>FMN</name>
        <dbReference type="ChEBI" id="CHEBI:58210"/>
    </cofactor>
</comment>
<dbReference type="InterPro" id="IPR012675">
    <property type="entry name" value="Beta-grasp_dom_sf"/>
</dbReference>
<gene>
    <name evidence="11" type="ORF">EV129_105374</name>
</gene>
<dbReference type="CDD" id="cd00207">
    <property type="entry name" value="fer2"/>
    <property type="match status" value="1"/>
</dbReference>
<evidence type="ECO:0000256" key="3">
    <source>
        <dbReference type="ARBA" id="ARBA00022643"/>
    </source>
</evidence>
<dbReference type="EMBL" id="SMBK01000005">
    <property type="protein sequence ID" value="TCU38055.1"/>
    <property type="molecule type" value="Genomic_DNA"/>
</dbReference>
<comment type="caution">
    <text evidence="11">The sequence shown here is derived from an EMBL/GenBank/DDBJ whole genome shotgun (WGS) entry which is preliminary data.</text>
</comment>
<dbReference type="PANTHER" id="PTHR47354">
    <property type="entry name" value="NADH OXIDOREDUCTASE HCR"/>
    <property type="match status" value="1"/>
</dbReference>
<keyword evidence="2" id="KW-0285">Flavoprotein</keyword>
<dbReference type="PROSITE" id="PS51384">
    <property type="entry name" value="FAD_FR"/>
    <property type="match status" value="1"/>
</dbReference>
<dbReference type="InterPro" id="IPR036010">
    <property type="entry name" value="2Fe-2S_ferredoxin-like_sf"/>
</dbReference>
<dbReference type="Proteomes" id="UP000295507">
    <property type="component" value="Unassembled WGS sequence"/>
</dbReference>
<dbReference type="SUPFAM" id="SSF63380">
    <property type="entry name" value="Riboflavin synthase domain-like"/>
    <property type="match status" value="1"/>
</dbReference>
<keyword evidence="3" id="KW-0288">FMN</keyword>
<evidence type="ECO:0000256" key="4">
    <source>
        <dbReference type="ARBA" id="ARBA00022714"/>
    </source>
</evidence>
<dbReference type="InterPro" id="IPR017927">
    <property type="entry name" value="FAD-bd_FR_type"/>
</dbReference>
<evidence type="ECO:0000256" key="5">
    <source>
        <dbReference type="ARBA" id="ARBA00022723"/>
    </source>
</evidence>
<dbReference type="AlphaFoldDB" id="A0A4V2VEV6"/>